<dbReference type="PANTHER" id="PTHR46710:SF1">
    <property type="entry name" value="ARM REPEAT PROTEIN INTERACTING WITH ABF2"/>
    <property type="match status" value="1"/>
</dbReference>
<dbReference type="Gene3D" id="1.25.10.10">
    <property type="entry name" value="Leucine-rich Repeat Variant"/>
    <property type="match status" value="1"/>
</dbReference>
<name>A0A392P9Q9_9FABA</name>
<reference evidence="3 4" key="1">
    <citation type="journal article" date="2018" name="Front. Plant Sci.">
        <title>Red Clover (Trifolium pratense) and Zigzag Clover (T. medium) - A Picture of Genomic Similarities and Differences.</title>
        <authorList>
            <person name="Dluhosova J."/>
            <person name="Istvanek J."/>
            <person name="Nedelnik J."/>
            <person name="Repkova J."/>
        </authorList>
    </citation>
    <scope>NUCLEOTIDE SEQUENCE [LARGE SCALE GENOMIC DNA]</scope>
    <source>
        <strain evidence="4">cv. 10/8</strain>
        <tissue evidence="3">Leaf</tissue>
    </source>
</reference>
<dbReference type="InterPro" id="IPR000225">
    <property type="entry name" value="Armadillo"/>
</dbReference>
<keyword evidence="4" id="KW-1185">Reference proteome</keyword>
<protein>
    <submittedName>
        <fullName evidence="3">ARM repeat protein interacting WITH ABF2 protein</fullName>
    </submittedName>
</protein>
<dbReference type="AlphaFoldDB" id="A0A392P9Q9"/>
<dbReference type="SUPFAM" id="SSF48371">
    <property type="entry name" value="ARM repeat"/>
    <property type="match status" value="1"/>
</dbReference>
<dbReference type="PANTHER" id="PTHR46710">
    <property type="entry name" value="ARM REPEAT PROTEIN INTERACTING WITH ABF2"/>
    <property type="match status" value="1"/>
</dbReference>
<evidence type="ECO:0000313" key="4">
    <source>
        <dbReference type="Proteomes" id="UP000265520"/>
    </source>
</evidence>
<dbReference type="PROSITE" id="PS50176">
    <property type="entry name" value="ARM_REPEAT"/>
    <property type="match status" value="1"/>
</dbReference>
<organism evidence="3 4">
    <name type="scientific">Trifolium medium</name>
    <dbReference type="NCBI Taxonomy" id="97028"/>
    <lineage>
        <taxon>Eukaryota</taxon>
        <taxon>Viridiplantae</taxon>
        <taxon>Streptophyta</taxon>
        <taxon>Embryophyta</taxon>
        <taxon>Tracheophyta</taxon>
        <taxon>Spermatophyta</taxon>
        <taxon>Magnoliopsida</taxon>
        <taxon>eudicotyledons</taxon>
        <taxon>Gunneridae</taxon>
        <taxon>Pentapetalae</taxon>
        <taxon>rosids</taxon>
        <taxon>fabids</taxon>
        <taxon>Fabales</taxon>
        <taxon>Fabaceae</taxon>
        <taxon>Papilionoideae</taxon>
        <taxon>50 kb inversion clade</taxon>
        <taxon>NPAAA clade</taxon>
        <taxon>Hologalegina</taxon>
        <taxon>IRL clade</taxon>
        <taxon>Trifolieae</taxon>
        <taxon>Trifolium</taxon>
    </lineage>
</organism>
<dbReference type="Proteomes" id="UP000265520">
    <property type="component" value="Unassembled WGS sequence"/>
</dbReference>
<evidence type="ECO:0000313" key="3">
    <source>
        <dbReference type="EMBL" id="MCI07645.1"/>
    </source>
</evidence>
<gene>
    <name evidence="3" type="ORF">A2U01_0028714</name>
</gene>
<comment type="caution">
    <text evidence="3">The sequence shown here is derived from an EMBL/GenBank/DDBJ whole genome shotgun (WGS) entry which is preliminary data.</text>
</comment>
<evidence type="ECO:0000256" key="1">
    <source>
        <dbReference type="ARBA" id="ARBA00022737"/>
    </source>
</evidence>
<dbReference type="Pfam" id="PF00514">
    <property type="entry name" value="Arm"/>
    <property type="match status" value="1"/>
</dbReference>
<dbReference type="InterPro" id="IPR016024">
    <property type="entry name" value="ARM-type_fold"/>
</dbReference>
<evidence type="ECO:0000256" key="2">
    <source>
        <dbReference type="PROSITE-ProRule" id="PRU00259"/>
    </source>
</evidence>
<feature type="non-terminal residue" evidence="3">
    <location>
        <position position="61"/>
    </location>
</feature>
<keyword evidence="1" id="KW-0677">Repeat</keyword>
<feature type="repeat" description="ARM" evidence="2">
    <location>
        <begin position="32"/>
        <end position="61"/>
    </location>
</feature>
<sequence>SCCSESQREAALLLGQFAATDSDCKVHIVQRGAVRPLIDMLQSPDVQLKEMSAFALGRLAQ</sequence>
<dbReference type="InterPro" id="IPR011989">
    <property type="entry name" value="ARM-like"/>
</dbReference>
<feature type="non-terminal residue" evidence="3">
    <location>
        <position position="1"/>
    </location>
</feature>
<proteinExistence type="predicted"/>
<dbReference type="InterPro" id="IPR044282">
    <property type="entry name" value="ABAP1/ARIA"/>
</dbReference>
<dbReference type="EMBL" id="LXQA010066139">
    <property type="protein sequence ID" value="MCI07645.1"/>
    <property type="molecule type" value="Genomic_DNA"/>
</dbReference>
<accession>A0A392P9Q9</accession>